<organism evidence="2 3">
    <name type="scientific">Bilifractor porci</name>
    <dbReference type="NCBI Taxonomy" id="2606636"/>
    <lineage>
        <taxon>Bacteria</taxon>
        <taxon>Bacillati</taxon>
        <taxon>Bacillota</taxon>
        <taxon>Clostridia</taxon>
        <taxon>Lachnospirales</taxon>
        <taxon>Lachnospiraceae</taxon>
        <taxon>Bilifractor</taxon>
    </lineage>
</organism>
<feature type="coiled-coil region" evidence="1">
    <location>
        <begin position="8"/>
        <end position="62"/>
    </location>
</feature>
<dbReference type="Proteomes" id="UP000466864">
    <property type="component" value="Unassembled WGS sequence"/>
</dbReference>
<protein>
    <submittedName>
        <fullName evidence="2">Chemotaxis protein CheY</fullName>
    </submittedName>
</protein>
<keyword evidence="1" id="KW-0175">Coiled coil</keyword>
<dbReference type="RefSeq" id="WP_154457463.1">
    <property type="nucleotide sequence ID" value="NZ_VUMV01000002.1"/>
</dbReference>
<keyword evidence="3" id="KW-1185">Reference proteome</keyword>
<comment type="caution">
    <text evidence="2">The sequence shown here is derived from an EMBL/GenBank/DDBJ whole genome shotgun (WGS) entry which is preliminary data.</text>
</comment>
<proteinExistence type="predicted"/>
<accession>A0A7X2P7F7</accession>
<evidence type="ECO:0000256" key="1">
    <source>
        <dbReference type="SAM" id="Coils"/>
    </source>
</evidence>
<evidence type="ECO:0000313" key="2">
    <source>
        <dbReference type="EMBL" id="MST81633.1"/>
    </source>
</evidence>
<name>A0A7X2P7F7_9FIRM</name>
<dbReference type="EMBL" id="VUMV01000002">
    <property type="protein sequence ID" value="MST81633.1"/>
    <property type="molecule type" value="Genomic_DNA"/>
</dbReference>
<gene>
    <name evidence="2" type="ORF">FYJ60_04825</name>
</gene>
<reference evidence="2 3" key="1">
    <citation type="submission" date="2019-08" db="EMBL/GenBank/DDBJ databases">
        <title>In-depth cultivation of the pig gut microbiome towards novel bacterial diversity and tailored functional studies.</title>
        <authorList>
            <person name="Wylensek D."/>
            <person name="Hitch T.C.A."/>
            <person name="Clavel T."/>
        </authorList>
    </citation>
    <scope>NUCLEOTIDE SEQUENCE [LARGE SCALE GENOMIC DNA]</scope>
    <source>
        <strain evidence="2 3">Oil+RF-744-WCA-WT-13</strain>
    </source>
</reference>
<sequence length="157" mass="18776">MLIEKRFFDIAKREDEEIKRELEAEKAKMTEEEKLEEKNRHEAEVKELIRKAEARMKKHKKIPDSKKIVEFTLLQKAALEIAEHMGMNIKTEQKKDDLWGTIELAFDKMWFLDSTPPEWVDVWNSLLTEAHSVYIEIKDNMIVYQYSYDLSKEVIVE</sequence>
<evidence type="ECO:0000313" key="3">
    <source>
        <dbReference type="Proteomes" id="UP000466864"/>
    </source>
</evidence>
<dbReference type="AlphaFoldDB" id="A0A7X2P7F7"/>